<sequence>MKPNPSPMERRARAEVQDRPEVLRQMNRQHRKGREAYGHPIDHWEADPLMRLKETAAEAADLITYLVAIGAPAEVFAHMRGVTAYLDHAIHARRIQPRREKP</sequence>
<name>A0AAV4K7Q2_9DEIO</name>
<feature type="region of interest" description="Disordered" evidence="1">
    <location>
        <begin position="1"/>
        <end position="39"/>
    </location>
</feature>
<dbReference type="RefSeq" id="WP_152423555.1">
    <property type="nucleotide sequence ID" value="NZ_BMLZ01000018.1"/>
</dbReference>
<evidence type="ECO:0000313" key="3">
    <source>
        <dbReference type="EMBL" id="GGP29956.1"/>
    </source>
</evidence>
<dbReference type="Proteomes" id="UP000630135">
    <property type="component" value="Unassembled WGS sequence"/>
</dbReference>
<protein>
    <submittedName>
        <fullName evidence="2">Uncharacterized protein</fullName>
    </submittedName>
</protein>
<reference evidence="2" key="4">
    <citation type="submission" date="2023-08" db="EMBL/GenBank/DDBJ databases">
        <authorList>
            <person name="Sun Q."/>
            <person name="Zhou Y."/>
        </authorList>
    </citation>
    <scope>NUCLEOTIDE SEQUENCE</scope>
    <source>
        <strain evidence="3">CGMCC 1.8884</strain>
        <strain evidence="2">CGMCC 1.8885</strain>
    </source>
</reference>
<dbReference type="EMBL" id="BMMA01000022">
    <property type="protein sequence ID" value="GGI87014.1"/>
    <property type="molecule type" value="Genomic_DNA"/>
</dbReference>
<evidence type="ECO:0000256" key="1">
    <source>
        <dbReference type="SAM" id="MobiDB-lite"/>
    </source>
</evidence>
<gene>
    <name evidence="3" type="ORF">GCM10008021_16070</name>
    <name evidence="2" type="ORF">GCM10010914_21830</name>
</gene>
<organism evidence="2 5">
    <name type="scientific">Deinococcus wulumuqiensis</name>
    <dbReference type="NCBI Taxonomy" id="980427"/>
    <lineage>
        <taxon>Bacteria</taxon>
        <taxon>Thermotogati</taxon>
        <taxon>Deinococcota</taxon>
        <taxon>Deinococci</taxon>
        <taxon>Deinococcales</taxon>
        <taxon>Deinococcaceae</taxon>
        <taxon>Deinococcus</taxon>
    </lineage>
</organism>
<dbReference type="AlphaFoldDB" id="A0AAV4K7Q2"/>
<accession>A0AAV4K7Q2</accession>
<feature type="compositionally biased region" description="Basic and acidic residues" evidence="1">
    <location>
        <begin position="8"/>
        <end position="22"/>
    </location>
</feature>
<proteinExistence type="predicted"/>
<evidence type="ECO:0000313" key="5">
    <source>
        <dbReference type="Proteomes" id="UP000652720"/>
    </source>
</evidence>
<dbReference type="EMBL" id="BMLZ01000018">
    <property type="protein sequence ID" value="GGP29956.1"/>
    <property type="molecule type" value="Genomic_DNA"/>
</dbReference>
<evidence type="ECO:0000313" key="2">
    <source>
        <dbReference type="EMBL" id="GGI87014.1"/>
    </source>
</evidence>
<comment type="caution">
    <text evidence="2">The sequence shown here is derived from an EMBL/GenBank/DDBJ whole genome shotgun (WGS) entry which is preliminary data.</text>
</comment>
<reference evidence="3" key="1">
    <citation type="journal article" date="2014" name="Int. J. Syst. Evol. Microbiol.">
        <title>Complete genome of a new Firmicutes species belonging to the dominant human colonic microbiota ('Ruminococcus bicirculans') reveals two chromosomes and a selective capacity to utilize plant glucans.</title>
        <authorList>
            <consortium name="NISC Comparative Sequencing Program"/>
            <person name="Wegmann U."/>
            <person name="Louis P."/>
            <person name="Goesmann A."/>
            <person name="Henrissat B."/>
            <person name="Duncan S.H."/>
            <person name="Flint H.J."/>
        </authorList>
    </citation>
    <scope>NUCLEOTIDE SEQUENCE</scope>
    <source>
        <strain evidence="3">CGMCC 1.8884</strain>
    </source>
</reference>
<reference evidence="4" key="3">
    <citation type="journal article" date="2019" name="Int. J. Syst. Evol. Microbiol.">
        <title>The Global Catalogue of Microorganisms (GCM) 10K type strain sequencing project: providing services to taxonomists for standard genome sequencing and annotation.</title>
        <authorList>
            <consortium name="The Broad Institute Genomics Platform"/>
            <consortium name="The Broad Institute Genome Sequencing Center for Infectious Disease"/>
            <person name="Wu L."/>
            <person name="Ma J."/>
        </authorList>
    </citation>
    <scope>NUCLEOTIDE SEQUENCE [LARGE SCALE GENOMIC DNA]</scope>
    <source>
        <strain evidence="4">CGMCC 1.8884</strain>
    </source>
</reference>
<evidence type="ECO:0000313" key="4">
    <source>
        <dbReference type="Proteomes" id="UP000630135"/>
    </source>
</evidence>
<reference evidence="2" key="2">
    <citation type="journal article" date="2014" name="Int. J. Syst. Evol. Microbiol.">
        <title>Complete genome sequence of Corynebacterium casei LMG S-19264T (=DSM 44701T), isolated from a smear-ripened cheese.</title>
        <authorList>
            <consortium name="US DOE Joint Genome Institute (JGI-PGF)"/>
            <person name="Walter F."/>
            <person name="Albersmeier A."/>
            <person name="Kalinowski J."/>
            <person name="Ruckert C."/>
        </authorList>
    </citation>
    <scope>NUCLEOTIDE SEQUENCE</scope>
    <source>
        <strain evidence="2">CGMCC 1.8885</strain>
    </source>
</reference>
<dbReference type="GeneID" id="59164382"/>
<dbReference type="Proteomes" id="UP000652720">
    <property type="component" value="Unassembled WGS sequence"/>
</dbReference>
<keyword evidence="4" id="KW-1185">Reference proteome</keyword>